<dbReference type="Gene3D" id="3.40.50.1450">
    <property type="entry name" value="HybD-like"/>
    <property type="match status" value="1"/>
</dbReference>
<dbReference type="EC" id="3.4.23.-" evidence="5"/>
<reference evidence="6" key="1">
    <citation type="submission" date="2017-02" db="EMBL/GenBank/DDBJ databases">
        <title>Comparative genomics and description of representatives of a novel lineage of planctomycetes thriving in anoxic sediments.</title>
        <authorList>
            <person name="Spring S."/>
            <person name="Bunk B."/>
            <person name="Sproer C."/>
        </authorList>
    </citation>
    <scope>NUCLEOTIDE SEQUENCE [LARGE SCALE GENOMIC DNA]</scope>
    <source>
        <strain evidence="6">ST-NAGAB-D1</strain>
    </source>
</reference>
<gene>
    <name evidence="5" type="primary">hybD</name>
    <name evidence="5" type="ORF">STSP2_01451</name>
</gene>
<evidence type="ECO:0000313" key="6">
    <source>
        <dbReference type="Proteomes" id="UP000189674"/>
    </source>
</evidence>
<dbReference type="Proteomes" id="UP000189674">
    <property type="component" value="Chromosome"/>
</dbReference>
<evidence type="ECO:0000256" key="1">
    <source>
        <dbReference type="ARBA" id="ARBA00006814"/>
    </source>
</evidence>
<dbReference type="InterPro" id="IPR000671">
    <property type="entry name" value="Peptidase_A31"/>
</dbReference>
<protein>
    <submittedName>
        <fullName evidence="5">Hydrogenase 2 maturation protease</fullName>
        <ecNumber evidence="5">3.4.23.-</ecNumber>
    </submittedName>
</protein>
<dbReference type="Pfam" id="PF01750">
    <property type="entry name" value="HycI"/>
    <property type="match status" value="1"/>
</dbReference>
<dbReference type="SUPFAM" id="SSF53163">
    <property type="entry name" value="HybD-like"/>
    <property type="match status" value="1"/>
</dbReference>
<dbReference type="GO" id="GO:0004190">
    <property type="term" value="F:aspartic-type endopeptidase activity"/>
    <property type="evidence" value="ECO:0007669"/>
    <property type="project" value="UniProtKB-KW"/>
</dbReference>
<evidence type="ECO:0000256" key="4">
    <source>
        <dbReference type="ARBA" id="ARBA00022801"/>
    </source>
</evidence>
<accession>A0A1U9NK29</accession>
<dbReference type="STRING" id="1936003.STSP2_01451"/>
<sequence>MNTDPFPAILLRLFLSGLTMGKDTIVIGLGNPLMCDEGIGITLIEYLTKKQDEHPDVDFIDAGTGGMQLLHYISGRKKAVLIDCAFMGTEPGTIKRFTADEVKSIKKLSHLSLHEVDILKVIELSEQLGEAPDEVVFFGIEPAAVEDGMELSDTLAGKIDDYLQTIDAELGTD</sequence>
<dbReference type="GO" id="GO:0008047">
    <property type="term" value="F:enzyme activator activity"/>
    <property type="evidence" value="ECO:0007669"/>
    <property type="project" value="InterPro"/>
</dbReference>
<name>A0A1U9NK29_9BACT</name>
<organism evidence="5 6">
    <name type="scientific">Anaerohalosphaera lusitana</name>
    <dbReference type="NCBI Taxonomy" id="1936003"/>
    <lineage>
        <taxon>Bacteria</taxon>
        <taxon>Pseudomonadati</taxon>
        <taxon>Planctomycetota</taxon>
        <taxon>Phycisphaerae</taxon>
        <taxon>Sedimentisphaerales</taxon>
        <taxon>Anaerohalosphaeraceae</taxon>
        <taxon>Anaerohalosphaera</taxon>
    </lineage>
</organism>
<dbReference type="GO" id="GO:0016485">
    <property type="term" value="P:protein processing"/>
    <property type="evidence" value="ECO:0007669"/>
    <property type="project" value="TreeGrafter"/>
</dbReference>
<keyword evidence="6" id="KW-1185">Reference proteome</keyword>
<evidence type="ECO:0000313" key="5">
    <source>
        <dbReference type="EMBL" id="AQT68293.1"/>
    </source>
</evidence>
<dbReference type="KEGG" id="alus:STSP2_01451"/>
<dbReference type="PANTHER" id="PTHR30302:SF1">
    <property type="entry name" value="HYDROGENASE 2 MATURATION PROTEASE"/>
    <property type="match status" value="1"/>
</dbReference>
<comment type="similarity">
    <text evidence="1">Belongs to the peptidase A31 family.</text>
</comment>
<dbReference type="NCBIfam" id="TIGR00072">
    <property type="entry name" value="hydrog_prot"/>
    <property type="match status" value="1"/>
</dbReference>
<dbReference type="PRINTS" id="PR00446">
    <property type="entry name" value="HYDRGNUPTAKE"/>
</dbReference>
<dbReference type="PANTHER" id="PTHR30302">
    <property type="entry name" value="HYDROGENASE 1 MATURATION PROTEASE"/>
    <property type="match status" value="1"/>
</dbReference>
<evidence type="ECO:0000256" key="2">
    <source>
        <dbReference type="ARBA" id="ARBA00022670"/>
    </source>
</evidence>
<dbReference type="EMBL" id="CP019791">
    <property type="protein sequence ID" value="AQT68293.1"/>
    <property type="molecule type" value="Genomic_DNA"/>
</dbReference>
<proteinExistence type="inferred from homology"/>
<keyword evidence="2 5" id="KW-0645">Protease</keyword>
<keyword evidence="4 5" id="KW-0378">Hydrolase</keyword>
<dbReference type="InterPro" id="IPR023430">
    <property type="entry name" value="Pept_HybD-like_dom_sf"/>
</dbReference>
<evidence type="ECO:0000256" key="3">
    <source>
        <dbReference type="ARBA" id="ARBA00022750"/>
    </source>
</evidence>
<dbReference type="AlphaFoldDB" id="A0A1U9NK29"/>
<keyword evidence="3" id="KW-0064">Aspartyl protease</keyword>